<sequence>MDPVASLPFSLAYQDIQMLKEELQLLQEVGSYGAEVVKVIGKSKCVVKVKEQGRSSQANSVHLTRNGDLGKRKDVEKVDVEALADLFKHPLKITKGSAAN</sequence>
<name>A0ACB9EBI7_9ASTR</name>
<proteinExistence type="predicted"/>
<comment type="caution">
    <text evidence="1">The sequence shown here is derived from an EMBL/GenBank/DDBJ whole genome shotgun (WGS) entry which is preliminary data.</text>
</comment>
<dbReference type="Proteomes" id="UP001056120">
    <property type="component" value="Linkage Group LG18"/>
</dbReference>
<keyword evidence="2" id="KW-1185">Reference proteome</keyword>
<reference evidence="1 2" key="2">
    <citation type="journal article" date="2022" name="Mol. Ecol. Resour.">
        <title>The genomes of chicory, endive, great burdock and yacon provide insights into Asteraceae paleo-polyploidization history and plant inulin production.</title>
        <authorList>
            <person name="Fan W."/>
            <person name="Wang S."/>
            <person name="Wang H."/>
            <person name="Wang A."/>
            <person name="Jiang F."/>
            <person name="Liu H."/>
            <person name="Zhao H."/>
            <person name="Xu D."/>
            <person name="Zhang Y."/>
        </authorList>
    </citation>
    <scope>NUCLEOTIDE SEQUENCE [LARGE SCALE GENOMIC DNA]</scope>
    <source>
        <strain evidence="2">cv. Yunnan</strain>
        <tissue evidence="1">Leaves</tissue>
    </source>
</reference>
<accession>A0ACB9EBI7</accession>
<reference evidence="2" key="1">
    <citation type="journal article" date="2022" name="Mol. Ecol. Resour.">
        <title>The genomes of chicory, endive, great burdock and yacon provide insights into Asteraceae palaeo-polyploidization history and plant inulin production.</title>
        <authorList>
            <person name="Fan W."/>
            <person name="Wang S."/>
            <person name="Wang H."/>
            <person name="Wang A."/>
            <person name="Jiang F."/>
            <person name="Liu H."/>
            <person name="Zhao H."/>
            <person name="Xu D."/>
            <person name="Zhang Y."/>
        </authorList>
    </citation>
    <scope>NUCLEOTIDE SEQUENCE [LARGE SCALE GENOMIC DNA]</scope>
    <source>
        <strain evidence="2">cv. Yunnan</strain>
    </source>
</reference>
<dbReference type="EMBL" id="CM042035">
    <property type="protein sequence ID" value="KAI3756324.1"/>
    <property type="molecule type" value="Genomic_DNA"/>
</dbReference>
<evidence type="ECO:0000313" key="2">
    <source>
        <dbReference type="Proteomes" id="UP001056120"/>
    </source>
</evidence>
<protein>
    <submittedName>
        <fullName evidence="1">Uncharacterized protein</fullName>
    </submittedName>
</protein>
<organism evidence="1 2">
    <name type="scientific">Smallanthus sonchifolius</name>
    <dbReference type="NCBI Taxonomy" id="185202"/>
    <lineage>
        <taxon>Eukaryota</taxon>
        <taxon>Viridiplantae</taxon>
        <taxon>Streptophyta</taxon>
        <taxon>Embryophyta</taxon>
        <taxon>Tracheophyta</taxon>
        <taxon>Spermatophyta</taxon>
        <taxon>Magnoliopsida</taxon>
        <taxon>eudicotyledons</taxon>
        <taxon>Gunneridae</taxon>
        <taxon>Pentapetalae</taxon>
        <taxon>asterids</taxon>
        <taxon>campanulids</taxon>
        <taxon>Asterales</taxon>
        <taxon>Asteraceae</taxon>
        <taxon>Asteroideae</taxon>
        <taxon>Heliantheae alliance</taxon>
        <taxon>Millerieae</taxon>
        <taxon>Smallanthus</taxon>
    </lineage>
</organism>
<gene>
    <name evidence="1" type="ORF">L1987_56144</name>
</gene>
<evidence type="ECO:0000313" key="1">
    <source>
        <dbReference type="EMBL" id="KAI3756324.1"/>
    </source>
</evidence>